<protein>
    <submittedName>
        <fullName evidence="2">Uncharacterized protein</fullName>
    </submittedName>
</protein>
<keyword evidence="3" id="KW-1185">Reference proteome</keyword>
<evidence type="ECO:0000313" key="2">
    <source>
        <dbReference type="EMBL" id="TDW95977.1"/>
    </source>
</evidence>
<evidence type="ECO:0000256" key="1">
    <source>
        <dbReference type="SAM" id="MobiDB-lite"/>
    </source>
</evidence>
<name>A0A4R8DEZ3_9BACT</name>
<organism evidence="2 3">
    <name type="scientific">Dinghuibacter silviterrae</name>
    <dbReference type="NCBI Taxonomy" id="1539049"/>
    <lineage>
        <taxon>Bacteria</taxon>
        <taxon>Pseudomonadati</taxon>
        <taxon>Bacteroidota</taxon>
        <taxon>Chitinophagia</taxon>
        <taxon>Chitinophagales</taxon>
        <taxon>Chitinophagaceae</taxon>
        <taxon>Dinghuibacter</taxon>
    </lineage>
</organism>
<comment type="caution">
    <text evidence="2">The sequence shown here is derived from an EMBL/GenBank/DDBJ whole genome shotgun (WGS) entry which is preliminary data.</text>
</comment>
<gene>
    <name evidence="2" type="ORF">EDB95_3798</name>
</gene>
<dbReference type="Proteomes" id="UP000294498">
    <property type="component" value="Unassembled WGS sequence"/>
</dbReference>
<feature type="region of interest" description="Disordered" evidence="1">
    <location>
        <begin position="1"/>
        <end position="21"/>
    </location>
</feature>
<evidence type="ECO:0000313" key="3">
    <source>
        <dbReference type="Proteomes" id="UP000294498"/>
    </source>
</evidence>
<sequence length="62" mass="7169">MENLDENIHKKEQKISIKSEGHKTTIKKAQTFPQALSSLKWSYKTSNFDQFLVLKDPGNSIF</sequence>
<reference evidence="2 3" key="1">
    <citation type="submission" date="2019-03" db="EMBL/GenBank/DDBJ databases">
        <title>Genomic Encyclopedia of Type Strains, Phase IV (KMG-IV): sequencing the most valuable type-strain genomes for metagenomic binning, comparative biology and taxonomic classification.</title>
        <authorList>
            <person name="Goeker M."/>
        </authorList>
    </citation>
    <scope>NUCLEOTIDE SEQUENCE [LARGE SCALE GENOMIC DNA]</scope>
    <source>
        <strain evidence="2 3">DSM 100059</strain>
    </source>
</reference>
<proteinExistence type="predicted"/>
<accession>A0A4R8DEZ3</accession>
<dbReference type="AlphaFoldDB" id="A0A4R8DEZ3"/>
<dbReference type="EMBL" id="SODV01000002">
    <property type="protein sequence ID" value="TDW95977.1"/>
    <property type="molecule type" value="Genomic_DNA"/>
</dbReference>